<evidence type="ECO:0000313" key="3">
    <source>
        <dbReference type="Proteomes" id="UP000800039"/>
    </source>
</evidence>
<evidence type="ECO:0000313" key="2">
    <source>
        <dbReference type="EMBL" id="KAF1846860.1"/>
    </source>
</evidence>
<feature type="chain" id="PRO_5040266938" evidence="1">
    <location>
        <begin position="17"/>
        <end position="179"/>
    </location>
</feature>
<name>A0A9P4L9A8_9PLEO</name>
<dbReference type="AlphaFoldDB" id="A0A9P4L9A8"/>
<evidence type="ECO:0000256" key="1">
    <source>
        <dbReference type="SAM" id="SignalP"/>
    </source>
</evidence>
<protein>
    <submittedName>
        <fullName evidence="2">Uncharacterized protein</fullName>
    </submittedName>
</protein>
<dbReference type="GeneID" id="63853133"/>
<comment type="caution">
    <text evidence="2">The sequence shown here is derived from an EMBL/GenBank/DDBJ whole genome shotgun (WGS) entry which is preliminary data.</text>
</comment>
<sequence length="179" mass="19220">MQYLSIVLGLAAAASAIDVRIHAGSNCDRGAYECLNLTPNRCCYVESGLYGSIGFYGVPTNWNIECRGHSRSGDNRCGVQKVTENLSGGTFKCLRGGGFTGAGYGFRGKKRSSEVCDAETSGQTCTEFQKADVIVLEDGKKYLLSGMEESLLDELVQLAMNGTVAADIPEGFKKFEKAE</sequence>
<dbReference type="RefSeq" id="XP_040789423.1">
    <property type="nucleotide sequence ID" value="XM_040935882.1"/>
</dbReference>
<keyword evidence="1" id="KW-0732">Signal</keyword>
<dbReference type="EMBL" id="ML976615">
    <property type="protein sequence ID" value="KAF1846860.1"/>
    <property type="molecule type" value="Genomic_DNA"/>
</dbReference>
<accession>A0A9P4L9A8</accession>
<proteinExistence type="predicted"/>
<reference evidence="2" key="1">
    <citation type="submission" date="2020-01" db="EMBL/GenBank/DDBJ databases">
        <authorList>
            <consortium name="DOE Joint Genome Institute"/>
            <person name="Haridas S."/>
            <person name="Albert R."/>
            <person name="Binder M."/>
            <person name="Bloem J."/>
            <person name="Labutti K."/>
            <person name="Salamov A."/>
            <person name="Andreopoulos B."/>
            <person name="Baker S.E."/>
            <person name="Barry K."/>
            <person name="Bills G."/>
            <person name="Bluhm B.H."/>
            <person name="Cannon C."/>
            <person name="Castanera R."/>
            <person name="Culley D.E."/>
            <person name="Daum C."/>
            <person name="Ezra D."/>
            <person name="Gonzalez J.B."/>
            <person name="Henrissat B."/>
            <person name="Kuo A."/>
            <person name="Liang C."/>
            <person name="Lipzen A."/>
            <person name="Lutzoni F."/>
            <person name="Magnuson J."/>
            <person name="Mondo S."/>
            <person name="Nolan M."/>
            <person name="Ohm R."/>
            <person name="Pangilinan J."/>
            <person name="Park H.-J."/>
            <person name="Ramirez L."/>
            <person name="Alfaro M."/>
            <person name="Sun H."/>
            <person name="Tritt A."/>
            <person name="Yoshinaga Y."/>
            <person name="Zwiers L.-H."/>
            <person name="Turgeon B.G."/>
            <person name="Goodwin S.B."/>
            <person name="Spatafora J.W."/>
            <person name="Crous P.W."/>
            <person name="Grigoriev I.V."/>
        </authorList>
    </citation>
    <scope>NUCLEOTIDE SEQUENCE</scope>
    <source>
        <strain evidence="2">CBS 394.84</strain>
    </source>
</reference>
<keyword evidence="3" id="KW-1185">Reference proteome</keyword>
<feature type="signal peptide" evidence="1">
    <location>
        <begin position="1"/>
        <end position="16"/>
    </location>
</feature>
<gene>
    <name evidence="2" type="ORF">K460DRAFT_392349</name>
</gene>
<dbReference type="Proteomes" id="UP000800039">
    <property type="component" value="Unassembled WGS sequence"/>
</dbReference>
<organism evidence="2 3">
    <name type="scientific">Cucurbitaria berberidis CBS 394.84</name>
    <dbReference type="NCBI Taxonomy" id="1168544"/>
    <lineage>
        <taxon>Eukaryota</taxon>
        <taxon>Fungi</taxon>
        <taxon>Dikarya</taxon>
        <taxon>Ascomycota</taxon>
        <taxon>Pezizomycotina</taxon>
        <taxon>Dothideomycetes</taxon>
        <taxon>Pleosporomycetidae</taxon>
        <taxon>Pleosporales</taxon>
        <taxon>Pleosporineae</taxon>
        <taxon>Cucurbitariaceae</taxon>
        <taxon>Cucurbitaria</taxon>
    </lineage>
</organism>
<dbReference type="OrthoDB" id="5383526at2759"/>